<dbReference type="RefSeq" id="WP_119439389.1">
    <property type="nucleotide sequence ID" value="NZ_QWGR01000013.1"/>
</dbReference>
<keyword evidence="3" id="KW-0175">Coiled coil</keyword>
<dbReference type="GO" id="GO:0000731">
    <property type="term" value="P:DNA synthesis involved in DNA repair"/>
    <property type="evidence" value="ECO:0007669"/>
    <property type="project" value="TreeGrafter"/>
</dbReference>
<keyword evidence="5" id="KW-1185">Reference proteome</keyword>
<organism evidence="4 5">
    <name type="scientific">Maribellus luteus</name>
    <dbReference type="NCBI Taxonomy" id="2305463"/>
    <lineage>
        <taxon>Bacteria</taxon>
        <taxon>Pseudomonadati</taxon>
        <taxon>Bacteroidota</taxon>
        <taxon>Bacteroidia</taxon>
        <taxon>Marinilabiliales</taxon>
        <taxon>Prolixibacteraceae</taxon>
        <taxon>Maribellus</taxon>
    </lineage>
</organism>
<dbReference type="EMBL" id="QWGR01000013">
    <property type="protein sequence ID" value="RIJ46581.1"/>
    <property type="molecule type" value="Genomic_DNA"/>
</dbReference>
<dbReference type="GO" id="GO:0005524">
    <property type="term" value="F:ATP binding"/>
    <property type="evidence" value="ECO:0007669"/>
    <property type="project" value="UniProtKB-KW"/>
</dbReference>
<evidence type="ECO:0000256" key="2">
    <source>
        <dbReference type="ARBA" id="ARBA00022840"/>
    </source>
</evidence>
<dbReference type="OrthoDB" id="9795565at2"/>
<reference evidence="4 5" key="1">
    <citation type="submission" date="2018-08" db="EMBL/GenBank/DDBJ databases">
        <title>Pallidiluteibacterium maritimus gen. nov., sp. nov., isolated from coastal sediment.</title>
        <authorList>
            <person name="Zhou L.Y."/>
        </authorList>
    </citation>
    <scope>NUCLEOTIDE SEQUENCE [LARGE SCALE GENOMIC DNA]</scope>
    <source>
        <strain evidence="4 5">XSD2</strain>
    </source>
</reference>
<dbReference type="AlphaFoldDB" id="A0A399SWP5"/>
<dbReference type="GO" id="GO:0016887">
    <property type="term" value="F:ATP hydrolysis activity"/>
    <property type="evidence" value="ECO:0007669"/>
    <property type="project" value="InterPro"/>
</dbReference>
<dbReference type="InterPro" id="IPR017871">
    <property type="entry name" value="ABC_transporter-like_CS"/>
</dbReference>
<dbReference type="PANTHER" id="PTHR32182:SF0">
    <property type="entry name" value="DNA REPLICATION AND REPAIR PROTEIN RECF"/>
    <property type="match status" value="1"/>
</dbReference>
<proteinExistence type="predicted"/>
<protein>
    <submittedName>
        <fullName evidence="4">AAA family ATPase</fullName>
    </submittedName>
</protein>
<name>A0A399SWP5_9BACT</name>
<dbReference type="Gene3D" id="3.40.50.300">
    <property type="entry name" value="P-loop containing nucleotide triphosphate hydrolases"/>
    <property type="match status" value="1"/>
</dbReference>
<gene>
    <name evidence="4" type="ORF">D1614_18080</name>
</gene>
<keyword evidence="1" id="KW-0547">Nucleotide-binding</keyword>
<accession>A0A399SWP5</accession>
<evidence type="ECO:0000313" key="4">
    <source>
        <dbReference type="EMBL" id="RIJ46581.1"/>
    </source>
</evidence>
<comment type="caution">
    <text evidence="4">The sequence shown here is derived from an EMBL/GenBank/DDBJ whole genome shotgun (WGS) entry which is preliminary data.</text>
</comment>
<dbReference type="Proteomes" id="UP000265926">
    <property type="component" value="Unassembled WGS sequence"/>
</dbReference>
<dbReference type="InterPro" id="IPR027417">
    <property type="entry name" value="P-loop_NTPase"/>
</dbReference>
<evidence type="ECO:0000256" key="1">
    <source>
        <dbReference type="ARBA" id="ARBA00022741"/>
    </source>
</evidence>
<evidence type="ECO:0000313" key="5">
    <source>
        <dbReference type="Proteomes" id="UP000265926"/>
    </source>
</evidence>
<dbReference type="PANTHER" id="PTHR32182">
    <property type="entry name" value="DNA REPLICATION AND REPAIR PROTEIN RECF"/>
    <property type="match status" value="1"/>
</dbReference>
<sequence length="698" mass="80415">MDIEIKNCNNIETGKIEITKDKLNLKFGINGTGKSTITKALQLKVDSPENLKELLPFKYRNAENEITPQIIPSEEINSILIFNEEYLNQFLFREDELISNSYEIFIKTPEYQQLTVQIEQLLSDIKRVFSENEELEMIISDFESLSKSFTTTQTGLSKTSALYKGLKEGNKIAHVPEVLKGYSKLIKNKDCVSWLEWQSKGEQFLEISDDCPYCTSATIDKKEAIKSVSTYYNKTVVKNFNVIIDALKNLGEYFSADANATLKTITEKQTGLDDSEMNYIVVVKQQIDDLLTKLRSLKNISPITFSSDEKVEQKLKDLIINIELFDRLKADKTVEIIKSLNQSLNTVLEKVGILQGEVSKQKNLIKKLIEKHQKSINSFLSNAGYKYTVEIINNNTNDYKLLLKHIDSTETINGGNQFLSFGERNAFSLVLFMYEALHKKPELIVLDDPISSFDKNKKYAIMHMLFRGKSADCFLNKTVLMLTHDLDPVIDTVKVLKEFNNLSVASFISTSNGVLEEREIRKSNLLSFAQICKKTLESDIPDIIKLIYLRRHFEIIDDLGDEYEVLSNLFHKREKENCKDQRKEIGNDAMSELDFNNGITKIKQQILHFDYDSMLASIKDVVYLKEIYARASNNYTKLNIFRLIYDANLNQLPNVLRKFINETYHIENELICQLDPNDYNLIPDFIIDDCDKYIIESN</sequence>
<dbReference type="PROSITE" id="PS00211">
    <property type="entry name" value="ABC_TRANSPORTER_1"/>
    <property type="match status" value="1"/>
</dbReference>
<dbReference type="GO" id="GO:0006302">
    <property type="term" value="P:double-strand break repair"/>
    <property type="evidence" value="ECO:0007669"/>
    <property type="project" value="TreeGrafter"/>
</dbReference>
<keyword evidence="2" id="KW-0067">ATP-binding</keyword>
<feature type="coiled-coil region" evidence="3">
    <location>
        <begin position="111"/>
        <end position="138"/>
    </location>
</feature>
<dbReference type="SUPFAM" id="SSF52540">
    <property type="entry name" value="P-loop containing nucleoside triphosphate hydrolases"/>
    <property type="match status" value="1"/>
</dbReference>
<evidence type="ECO:0000256" key="3">
    <source>
        <dbReference type="SAM" id="Coils"/>
    </source>
</evidence>